<sequence>MSATWQVGPSYTPFIHTTNSQYGAWSGGTGFQPTNGVPRKVIGGAALVPSPPAARISEVTAKDVAKIVTSTDPESGATREKFSDFMSRYGSGRITPLTSQYDRALAMHDAIMPKRRLSQTPGNSPEPDTLSETGTSSTSPRKSLGGDAFATLRGATRAQHATRDQFGALTSRTKDGVTSGLTDVGYRRSTTIISEPRTKYSEQYPTATYGQKIGDTNNNHVLQISGYRSEQLRPGLSRSNTFSGVPNYNESSLPPGGTGSRYGESRVGLEKLFDENRRDLANCTDPKYALTSPEANVGLHGVSLSTADDFRSQAVGASRDQARDYLRSRDLARDSGGESRDVAGRSAIYWLYGNQASRPGVDSGSAQQSRSLTPYRPADYMVKSEPEYGSLRHRNAPLLDVARKDMTFTARDDLILQHGSYMDRGGYGSPRSGTPYAARADVPDSGATVPAYGYDESGDLMKAPELISRPPISVQKSILKRGGSQPETGNVFANATYGETANYRGVRLGLHPVKQLPPLLSSLGSTKRGSSGKKVTFNLAMNRCKAFVE</sequence>
<accession>A0AAD9JC04</accession>
<dbReference type="EMBL" id="JAODUP010000406">
    <property type="protein sequence ID" value="KAK2150402.1"/>
    <property type="molecule type" value="Genomic_DNA"/>
</dbReference>
<dbReference type="AlphaFoldDB" id="A0AAD9JC04"/>
<evidence type="ECO:0000313" key="2">
    <source>
        <dbReference type="EMBL" id="KAK2150402.1"/>
    </source>
</evidence>
<keyword evidence="3" id="KW-1185">Reference proteome</keyword>
<reference evidence="2" key="1">
    <citation type="journal article" date="2023" name="Mol. Biol. Evol.">
        <title>Third-Generation Sequencing Reveals the Adaptive Role of the Epigenome in Three Deep-Sea Polychaetes.</title>
        <authorList>
            <person name="Perez M."/>
            <person name="Aroh O."/>
            <person name="Sun Y."/>
            <person name="Lan Y."/>
            <person name="Juniper S.K."/>
            <person name="Young C.R."/>
            <person name="Angers B."/>
            <person name="Qian P.Y."/>
        </authorList>
    </citation>
    <scope>NUCLEOTIDE SEQUENCE</scope>
    <source>
        <strain evidence="2">P08H-3</strain>
    </source>
</reference>
<feature type="region of interest" description="Disordered" evidence="1">
    <location>
        <begin position="240"/>
        <end position="263"/>
    </location>
</feature>
<comment type="caution">
    <text evidence="2">The sequence shown here is derived from an EMBL/GenBank/DDBJ whole genome shotgun (WGS) entry which is preliminary data.</text>
</comment>
<protein>
    <submittedName>
        <fullName evidence="2">Uncharacterized protein</fullName>
    </submittedName>
</protein>
<proteinExistence type="predicted"/>
<gene>
    <name evidence="2" type="ORF">LSH36_406g01012</name>
</gene>
<evidence type="ECO:0000256" key="1">
    <source>
        <dbReference type="SAM" id="MobiDB-lite"/>
    </source>
</evidence>
<dbReference type="Proteomes" id="UP001208570">
    <property type="component" value="Unassembled WGS sequence"/>
</dbReference>
<name>A0AAD9JC04_9ANNE</name>
<evidence type="ECO:0000313" key="3">
    <source>
        <dbReference type="Proteomes" id="UP001208570"/>
    </source>
</evidence>
<feature type="compositionally biased region" description="Polar residues" evidence="1">
    <location>
        <begin position="130"/>
        <end position="141"/>
    </location>
</feature>
<feature type="region of interest" description="Disordered" evidence="1">
    <location>
        <begin position="115"/>
        <end position="182"/>
    </location>
</feature>
<organism evidence="2 3">
    <name type="scientific">Paralvinella palmiformis</name>
    <dbReference type="NCBI Taxonomy" id="53620"/>
    <lineage>
        <taxon>Eukaryota</taxon>
        <taxon>Metazoa</taxon>
        <taxon>Spiralia</taxon>
        <taxon>Lophotrochozoa</taxon>
        <taxon>Annelida</taxon>
        <taxon>Polychaeta</taxon>
        <taxon>Sedentaria</taxon>
        <taxon>Canalipalpata</taxon>
        <taxon>Terebellida</taxon>
        <taxon>Terebelliformia</taxon>
        <taxon>Alvinellidae</taxon>
        <taxon>Paralvinella</taxon>
    </lineage>
</organism>
<feature type="compositionally biased region" description="Polar residues" evidence="1">
    <location>
        <begin position="240"/>
        <end position="252"/>
    </location>
</feature>